<dbReference type="AlphaFoldDB" id="A0AAN1BHW6"/>
<accession>A0AAN1BHW6</accession>
<reference evidence="1 2" key="1">
    <citation type="submission" date="2017-04" db="EMBL/GenBank/DDBJ databases">
        <title>Complete genome sequences of Rhizobium genomic linages associated to common bean (phaseolus vulgaris).</title>
        <authorList>
            <person name="Santamaria R.I."/>
            <person name="Bustos P."/>
            <person name="Perez-Carrascal O."/>
            <person name="Martinez-Flores I."/>
            <person name="Juarez S."/>
            <person name="Lozano L."/>
            <person name="Miranda F."/>
            <person name="Vinuesa P."/>
            <person name="Martinez-Romero E."/>
            <person name="Cevallos M.A."/>
            <person name="Romero D."/>
            <person name="Davila G."/>
            <person name="Gonzalez V."/>
        </authorList>
    </citation>
    <scope>NUCLEOTIDE SEQUENCE [LARGE SCALE GENOMIC DNA]</scope>
    <source>
        <strain evidence="1 2">NXC12</strain>
    </source>
</reference>
<gene>
    <name evidence="1" type="ORF">NXC12_CH03303</name>
</gene>
<organism evidence="1 2">
    <name type="scientific">Rhizobium etli</name>
    <dbReference type="NCBI Taxonomy" id="29449"/>
    <lineage>
        <taxon>Bacteria</taxon>
        <taxon>Pseudomonadati</taxon>
        <taxon>Pseudomonadota</taxon>
        <taxon>Alphaproteobacteria</taxon>
        <taxon>Hyphomicrobiales</taxon>
        <taxon>Rhizobiaceae</taxon>
        <taxon>Rhizobium/Agrobacterium group</taxon>
        <taxon>Rhizobium</taxon>
    </lineage>
</organism>
<evidence type="ECO:0000313" key="2">
    <source>
        <dbReference type="Proteomes" id="UP000194159"/>
    </source>
</evidence>
<name>A0AAN1BHW6_RHIET</name>
<proteinExistence type="predicted"/>
<evidence type="ECO:0000313" key="1">
    <source>
        <dbReference type="EMBL" id="ARQ11286.1"/>
    </source>
</evidence>
<protein>
    <submittedName>
        <fullName evidence="1">Uncharacterized protein</fullName>
    </submittedName>
</protein>
<dbReference type="Proteomes" id="UP000194159">
    <property type="component" value="Chromosome"/>
</dbReference>
<dbReference type="EMBL" id="CP020906">
    <property type="protein sequence ID" value="ARQ11286.1"/>
    <property type="molecule type" value="Genomic_DNA"/>
</dbReference>
<sequence>MFRKYSQAAFLAASDGSAIEVPKKAGDVIDALGDHYPRGCMKFVSNDISSEALSIASVNEAYRKYQEAERVAYEDGKLREPIPRMEIGEMFKVVTEDLGESSAERRTLLNPRNASAIVLCAIIRKNFNISAVREPLRGQYEGPA</sequence>